<feature type="compositionally biased region" description="Gly residues" evidence="2">
    <location>
        <begin position="419"/>
        <end position="429"/>
    </location>
</feature>
<feature type="compositionally biased region" description="Low complexity" evidence="2">
    <location>
        <begin position="337"/>
        <end position="354"/>
    </location>
</feature>
<protein>
    <recommendedName>
        <fullName evidence="3">PI31 proteasome regulator C-terminal domain-containing protein</fullName>
    </recommendedName>
</protein>
<dbReference type="EMBL" id="KE148166">
    <property type="protein sequence ID" value="EPE03626.1"/>
    <property type="molecule type" value="Genomic_DNA"/>
</dbReference>
<feature type="compositionally biased region" description="Gly residues" evidence="2">
    <location>
        <begin position="451"/>
        <end position="463"/>
    </location>
</feature>
<dbReference type="VEuPathDB" id="FungiDB:F503_01884"/>
<dbReference type="Proteomes" id="UP000016923">
    <property type="component" value="Unassembled WGS sequence"/>
</dbReference>
<reference evidence="4 5" key="1">
    <citation type="journal article" date="2013" name="BMC Genomics">
        <title>The genome and transcriptome of the pine saprophyte Ophiostoma piceae, and a comparison with the bark beetle-associated pine pathogen Grosmannia clavigera.</title>
        <authorList>
            <person name="Haridas S."/>
            <person name="Wang Y."/>
            <person name="Lim L."/>
            <person name="Massoumi Alamouti S."/>
            <person name="Jackman S."/>
            <person name="Docking R."/>
            <person name="Robertson G."/>
            <person name="Birol I."/>
            <person name="Bohlmann J."/>
            <person name="Breuil C."/>
        </authorList>
    </citation>
    <scope>NUCLEOTIDE SEQUENCE [LARGE SCALE GENOMIC DNA]</scope>
    <source>
        <strain evidence="4 5">UAMH 11346</strain>
    </source>
</reference>
<gene>
    <name evidence="4" type="ORF">F503_01884</name>
</gene>
<name>S3BW27_OPHP1</name>
<accession>S3BW27</accession>
<feature type="compositionally biased region" description="Basic and acidic residues" evidence="2">
    <location>
        <begin position="254"/>
        <end position="272"/>
    </location>
</feature>
<keyword evidence="5" id="KW-1185">Reference proteome</keyword>
<dbReference type="OrthoDB" id="68090at2759"/>
<feature type="compositionally biased region" description="Gly residues" evidence="2">
    <location>
        <begin position="469"/>
        <end position="502"/>
    </location>
</feature>
<dbReference type="InterPro" id="IPR013886">
    <property type="entry name" value="PI31_Prot_C"/>
</dbReference>
<evidence type="ECO:0000256" key="2">
    <source>
        <dbReference type="SAM" id="MobiDB-lite"/>
    </source>
</evidence>
<feature type="domain" description="PI31 proteasome regulator C-terminal" evidence="3">
    <location>
        <begin position="354"/>
        <end position="444"/>
    </location>
</feature>
<evidence type="ECO:0000313" key="5">
    <source>
        <dbReference type="Proteomes" id="UP000016923"/>
    </source>
</evidence>
<feature type="region of interest" description="Disordered" evidence="2">
    <location>
        <begin position="226"/>
        <end position="357"/>
    </location>
</feature>
<dbReference type="HOGENOM" id="CLU_543010_0_0_1"/>
<feature type="region of interest" description="Disordered" evidence="2">
    <location>
        <begin position="412"/>
        <end position="502"/>
    </location>
</feature>
<feature type="compositionally biased region" description="Basic and acidic residues" evidence="2">
    <location>
        <begin position="226"/>
        <end position="247"/>
    </location>
</feature>
<comment type="similarity">
    <text evidence="1">Belongs to the proteasome inhibitor PI31 family.</text>
</comment>
<dbReference type="AlphaFoldDB" id="S3BW27"/>
<proteinExistence type="inferred from homology"/>
<dbReference type="STRING" id="1262450.S3BW27"/>
<sequence>MTEQTPLTAEALLAKIVDTIGTKEITTPREAVALIVDSYLAALGFASPSREDAFSSTYTHPQSDGALQLDISSPFQRINYSTYDEENAITVTGRKESTSGDVDTFATAPLQDLINSHKLPWKISADDSMADSISRLAGLFAVRPPGSSSLMESSSATPSSITTLLQGIQAYILQPLVPSLAAPGYTKIDHYGTKWPSYGTGVNKISENKSYGAFLTGKNIGDLEHFQSLKGDKKTGTEPGRSSKEDSQSTSTKNVREEPPRDNTREQARNEAEAAAAAEAFRRDADSGPSLARAQPPNTSDFYAPPEGPPPGRSAARLPAVDFAPPGFEDEHQMARTLGPLGSSGGSEPLSGTGHSDLHQPNMGPNDPLRRFLPGPGAGTGVGGVGGDSGLGVGPGGFSGMHPTFGDPLFSNNRPRPGFGQGGRGGQGYPNGPPPGARYDDPMGETNDELGGFGGPDGLGGPGFPGPRGPRGGFGGNFGGGFGGGFGSGGGGFGGFGGGGII</sequence>
<evidence type="ECO:0000256" key="1">
    <source>
        <dbReference type="ARBA" id="ARBA00006405"/>
    </source>
</evidence>
<evidence type="ECO:0000259" key="3">
    <source>
        <dbReference type="Pfam" id="PF08577"/>
    </source>
</evidence>
<dbReference type="eggNOG" id="ENOG502RZMJ">
    <property type="taxonomic scope" value="Eukaryota"/>
</dbReference>
<organism evidence="4 5">
    <name type="scientific">Ophiostoma piceae (strain UAMH 11346)</name>
    <name type="common">Sap stain fungus</name>
    <dbReference type="NCBI Taxonomy" id="1262450"/>
    <lineage>
        <taxon>Eukaryota</taxon>
        <taxon>Fungi</taxon>
        <taxon>Dikarya</taxon>
        <taxon>Ascomycota</taxon>
        <taxon>Pezizomycotina</taxon>
        <taxon>Sordariomycetes</taxon>
        <taxon>Sordariomycetidae</taxon>
        <taxon>Ophiostomatales</taxon>
        <taxon>Ophiostomataceae</taxon>
        <taxon>Ophiostoma</taxon>
    </lineage>
</organism>
<dbReference type="Pfam" id="PF08577">
    <property type="entry name" value="PI31_Prot_C"/>
    <property type="match status" value="1"/>
</dbReference>
<evidence type="ECO:0000313" key="4">
    <source>
        <dbReference type="EMBL" id="EPE03626.1"/>
    </source>
</evidence>